<dbReference type="AlphaFoldDB" id="A0A6V8P5C1"/>
<dbReference type="PANTHER" id="PTHR11795:SF449">
    <property type="entry name" value="BRANCHED-CHAIN AMINO ACID TRANSPORT PERMEASE PROTEIN LIVH-RELATED"/>
    <property type="match status" value="1"/>
</dbReference>
<keyword evidence="6 9" id="KW-1133">Transmembrane helix</keyword>
<name>A0A6V8P5C1_9ACTN</name>
<keyword evidence="5" id="KW-0029">Amino-acid transport</keyword>
<protein>
    <submittedName>
        <fullName evidence="10">Neutral amino acid transport system permease protein</fullName>
    </submittedName>
</protein>
<evidence type="ECO:0000256" key="5">
    <source>
        <dbReference type="ARBA" id="ARBA00022970"/>
    </source>
</evidence>
<keyword evidence="4 9" id="KW-0812">Transmembrane</keyword>
<feature type="transmembrane region" description="Helical" evidence="9">
    <location>
        <begin position="140"/>
        <end position="159"/>
    </location>
</feature>
<keyword evidence="7 9" id="KW-0472">Membrane</keyword>
<organism evidence="10 11">
    <name type="scientific">Candidatus Hakubella thermalkaliphila</name>
    <dbReference type="NCBI Taxonomy" id="2754717"/>
    <lineage>
        <taxon>Bacteria</taxon>
        <taxon>Bacillati</taxon>
        <taxon>Actinomycetota</taxon>
        <taxon>Actinomycetota incertae sedis</taxon>
        <taxon>Candidatus Hakubellales</taxon>
        <taxon>Candidatus Hakubellaceae</taxon>
        <taxon>Candidatus Hakubella</taxon>
    </lineage>
</organism>
<dbReference type="InterPro" id="IPR001851">
    <property type="entry name" value="ABC_transp_permease"/>
</dbReference>
<feature type="transmembrane region" description="Helical" evidence="9">
    <location>
        <begin position="60"/>
        <end position="80"/>
    </location>
</feature>
<comment type="similarity">
    <text evidence="8">Belongs to the binding-protein-dependent transport system permease family. LivHM subfamily.</text>
</comment>
<dbReference type="GO" id="GO:0005886">
    <property type="term" value="C:plasma membrane"/>
    <property type="evidence" value="ECO:0007669"/>
    <property type="project" value="UniProtKB-SubCell"/>
</dbReference>
<evidence type="ECO:0000313" key="10">
    <source>
        <dbReference type="EMBL" id="GFP27825.1"/>
    </source>
</evidence>
<proteinExistence type="inferred from homology"/>
<feature type="transmembrane region" description="Helical" evidence="9">
    <location>
        <begin position="92"/>
        <end position="112"/>
    </location>
</feature>
<evidence type="ECO:0000256" key="6">
    <source>
        <dbReference type="ARBA" id="ARBA00022989"/>
    </source>
</evidence>
<keyword evidence="2" id="KW-0813">Transport</keyword>
<dbReference type="EMBL" id="BLRY01000071">
    <property type="protein sequence ID" value="GFP27825.1"/>
    <property type="molecule type" value="Genomic_DNA"/>
</dbReference>
<dbReference type="GO" id="GO:0006865">
    <property type="term" value="P:amino acid transport"/>
    <property type="evidence" value="ECO:0007669"/>
    <property type="project" value="UniProtKB-KW"/>
</dbReference>
<dbReference type="Proteomes" id="UP000591948">
    <property type="component" value="Unassembled WGS sequence"/>
</dbReference>
<feature type="transmembrane region" description="Helical" evidence="9">
    <location>
        <begin position="190"/>
        <end position="210"/>
    </location>
</feature>
<feature type="transmembrane region" description="Helical" evidence="9">
    <location>
        <begin position="6"/>
        <end position="29"/>
    </location>
</feature>
<evidence type="ECO:0000256" key="9">
    <source>
        <dbReference type="SAM" id="Phobius"/>
    </source>
</evidence>
<comment type="subcellular location">
    <subcellularLocation>
        <location evidence="1">Cell membrane</location>
        <topology evidence="1">Multi-pass membrane protein</topology>
    </subcellularLocation>
</comment>
<evidence type="ECO:0000256" key="3">
    <source>
        <dbReference type="ARBA" id="ARBA00022475"/>
    </source>
</evidence>
<evidence type="ECO:0000256" key="1">
    <source>
        <dbReference type="ARBA" id="ARBA00004651"/>
    </source>
</evidence>
<dbReference type="GO" id="GO:0022857">
    <property type="term" value="F:transmembrane transporter activity"/>
    <property type="evidence" value="ECO:0007669"/>
    <property type="project" value="InterPro"/>
</dbReference>
<keyword evidence="11" id="KW-1185">Reference proteome</keyword>
<accession>A0A6V8P5C1</accession>
<evidence type="ECO:0000256" key="4">
    <source>
        <dbReference type="ARBA" id="ARBA00022692"/>
    </source>
</evidence>
<comment type="caution">
    <text evidence="10">The sequence shown here is derived from an EMBL/GenBank/DDBJ whole genome shotgun (WGS) entry which is preliminary data.</text>
</comment>
<evidence type="ECO:0000256" key="2">
    <source>
        <dbReference type="ARBA" id="ARBA00022448"/>
    </source>
</evidence>
<reference evidence="10 11" key="1">
    <citation type="journal article" date="2020" name="Front. Microbiol.">
        <title>Single-cell genomics of novel Actinobacteria with the Wood-Ljungdahl pathway discovered in a serpentinizing system.</title>
        <authorList>
            <person name="Merino N."/>
            <person name="Kawai M."/>
            <person name="Boyd E.S."/>
            <person name="Colman D.R."/>
            <person name="McGlynn S.E."/>
            <person name="Nealson K.H."/>
            <person name="Kurokawa K."/>
            <person name="Hongoh Y."/>
        </authorList>
    </citation>
    <scope>NUCLEOTIDE SEQUENCE [LARGE SCALE GENOMIC DNA]</scope>
    <source>
        <strain evidence="10 11">S33</strain>
    </source>
</reference>
<evidence type="ECO:0000256" key="8">
    <source>
        <dbReference type="ARBA" id="ARBA00037998"/>
    </source>
</evidence>
<dbReference type="Pfam" id="PF02653">
    <property type="entry name" value="BPD_transp_2"/>
    <property type="match status" value="1"/>
</dbReference>
<dbReference type="PANTHER" id="PTHR11795">
    <property type="entry name" value="BRANCHED-CHAIN AMINO ACID TRANSPORT SYSTEM PERMEASE PROTEIN LIVH"/>
    <property type="match status" value="1"/>
</dbReference>
<evidence type="ECO:0000313" key="11">
    <source>
        <dbReference type="Proteomes" id="UP000591948"/>
    </source>
</evidence>
<gene>
    <name evidence="10" type="ORF">HKBW3S33_01235</name>
</gene>
<dbReference type="CDD" id="cd06582">
    <property type="entry name" value="TM_PBP1_LivH_like"/>
    <property type="match status" value="1"/>
</dbReference>
<feature type="transmembrane region" description="Helical" evidence="9">
    <location>
        <begin position="269"/>
        <end position="288"/>
    </location>
</feature>
<evidence type="ECO:0000256" key="7">
    <source>
        <dbReference type="ARBA" id="ARBA00023136"/>
    </source>
</evidence>
<sequence>MVNWAQVLFNSGVTGSLYLISAVGLTLTYRLSHFPNFAHAEFMTLGAYMGYFVAEQLGLGFPFAFVAAFLASGVLGSLCYKGVFQPLAKRGATIIHLMVATIGLGLVIRHSVGEVWGWSPLSFKVVWSSFDVGPVRVSGLWLWLIFAALVMAGIMHLALAKTKTGKAIRATSSNPELALSSGININRVTWVTWFIGAALAGTAGLFRAAATRLSPMLGWDIFLPTAAVTVLGGIGSFYGAIAAAFIIGLAENIGVVALINLGISTEYRMAVAFLILIVTLIVRPQGLARMFRRT</sequence>
<dbReference type="InterPro" id="IPR052157">
    <property type="entry name" value="BCAA_transport_permease"/>
</dbReference>
<dbReference type="RefSeq" id="WP_176233493.1">
    <property type="nucleotide sequence ID" value="NZ_BLRY01000071.1"/>
</dbReference>
<keyword evidence="3" id="KW-1003">Cell membrane</keyword>